<proteinExistence type="predicted"/>
<evidence type="ECO:0000313" key="2">
    <source>
        <dbReference type="EMBL" id="KZF23260.1"/>
    </source>
</evidence>
<feature type="compositionally biased region" description="Basic and acidic residues" evidence="1">
    <location>
        <begin position="225"/>
        <end position="248"/>
    </location>
</feature>
<protein>
    <submittedName>
        <fullName evidence="2">Uncharacterized protein</fullName>
    </submittedName>
</protein>
<dbReference type="AlphaFoldDB" id="A0A165HBK4"/>
<dbReference type="EMBL" id="KV407457">
    <property type="protein sequence ID" value="KZF23260.1"/>
    <property type="molecule type" value="Genomic_DNA"/>
</dbReference>
<dbReference type="Proteomes" id="UP000076632">
    <property type="component" value="Unassembled WGS sequence"/>
</dbReference>
<feature type="region of interest" description="Disordered" evidence="1">
    <location>
        <begin position="144"/>
        <end position="179"/>
    </location>
</feature>
<feature type="compositionally biased region" description="Basic residues" evidence="1">
    <location>
        <begin position="1"/>
        <end position="17"/>
    </location>
</feature>
<keyword evidence="3" id="KW-1185">Reference proteome</keyword>
<gene>
    <name evidence="2" type="ORF">L228DRAFT_107170</name>
</gene>
<feature type="region of interest" description="Disordered" evidence="1">
    <location>
        <begin position="1"/>
        <end position="79"/>
    </location>
</feature>
<evidence type="ECO:0000256" key="1">
    <source>
        <dbReference type="SAM" id="MobiDB-lite"/>
    </source>
</evidence>
<reference evidence="2 3" key="1">
    <citation type="journal article" date="2016" name="Fungal Biol.">
        <title>The genome of Xylona heveae provides a window into fungal endophytism.</title>
        <authorList>
            <person name="Gazis R."/>
            <person name="Kuo A."/>
            <person name="Riley R."/>
            <person name="LaButti K."/>
            <person name="Lipzen A."/>
            <person name="Lin J."/>
            <person name="Amirebrahimi M."/>
            <person name="Hesse C.N."/>
            <person name="Spatafora J.W."/>
            <person name="Henrissat B."/>
            <person name="Hainaut M."/>
            <person name="Grigoriev I.V."/>
            <person name="Hibbett D.S."/>
        </authorList>
    </citation>
    <scope>NUCLEOTIDE SEQUENCE [LARGE SCALE GENOMIC DNA]</scope>
    <source>
        <strain evidence="2 3">TC161</strain>
    </source>
</reference>
<dbReference type="GeneID" id="28894056"/>
<dbReference type="RefSeq" id="XP_018188815.1">
    <property type="nucleotide sequence ID" value="XM_018328919.1"/>
</dbReference>
<name>A0A165HBK4_XYLHT</name>
<feature type="compositionally biased region" description="Basic and acidic residues" evidence="1">
    <location>
        <begin position="287"/>
        <end position="303"/>
    </location>
</feature>
<accession>A0A165HBK4</accession>
<feature type="compositionally biased region" description="Polar residues" evidence="1">
    <location>
        <begin position="313"/>
        <end position="327"/>
    </location>
</feature>
<feature type="compositionally biased region" description="Basic and acidic residues" evidence="1">
    <location>
        <begin position="348"/>
        <end position="357"/>
    </location>
</feature>
<organism evidence="2 3">
    <name type="scientific">Xylona heveae (strain CBS 132557 / TC161)</name>
    <dbReference type="NCBI Taxonomy" id="1328760"/>
    <lineage>
        <taxon>Eukaryota</taxon>
        <taxon>Fungi</taxon>
        <taxon>Dikarya</taxon>
        <taxon>Ascomycota</taxon>
        <taxon>Pezizomycotina</taxon>
        <taxon>Xylonomycetes</taxon>
        <taxon>Xylonales</taxon>
        <taxon>Xylonaceae</taxon>
        <taxon>Xylona</taxon>
    </lineage>
</organism>
<dbReference type="OrthoDB" id="5325276at2759"/>
<dbReference type="InParanoid" id="A0A165HBK4"/>
<sequence length="425" mass="45965">MESRIKRLFRSKSKKHKQEQGQKTQPQTLRSHHGRTDGAARADPLLRTSAYESLPARGEPLTGAYPLRGNGEGSAPILNGRQRALRQTHNGLGNPHRATKSDVAVPPLPPDMEDALKHHRQSASTGNLSNTMHRNGVPGMAFTTDKPEPLTNHGISRDVLTTASGNGDGQSRRRKPPPRQHVDLLLAAGLPHEYSAKAPPAPRNGNYNEAIADRNIENTSTAMPDHSKILNGDGHRVSSERKLPEETSKPLAAGQGAPVNSELASSLIERARNGESPPPRQSSRNQAELREKVDGDRSVRERPYSGVILSATPPGTRNVSSNQNDMLNKSLPPVPTTERENASVVSKNEPRATEKAEPSNTTSEVTRKPFPVQDGSKLPSLEGIVDLSNTVDTTVSERVAPGISSPQCLCFGYLAQSQQLSPMKP</sequence>
<evidence type="ECO:0000313" key="3">
    <source>
        <dbReference type="Proteomes" id="UP000076632"/>
    </source>
</evidence>
<feature type="region of interest" description="Disordered" evidence="1">
    <location>
        <begin position="221"/>
        <end position="378"/>
    </location>
</feature>